<evidence type="ECO:0000313" key="1">
    <source>
        <dbReference type="EMBL" id="MBK1867520.1"/>
    </source>
</evidence>
<keyword evidence="2" id="KW-1185">Reference proteome</keyword>
<evidence type="ECO:0000313" key="2">
    <source>
        <dbReference type="Proteomes" id="UP000616151"/>
    </source>
</evidence>
<name>A0ACC5R4I4_9HYPH</name>
<comment type="caution">
    <text evidence="1">The sequence shown here is derived from an EMBL/GenBank/DDBJ whole genome shotgun (WGS) entry which is preliminary data.</text>
</comment>
<reference evidence="1" key="1">
    <citation type="submission" date="2021-01" db="EMBL/GenBank/DDBJ databases">
        <authorList>
            <person name="Sun Q."/>
        </authorList>
    </citation>
    <scope>NUCLEOTIDE SEQUENCE</scope>
    <source>
        <strain evidence="1">YIM B02566</strain>
    </source>
</reference>
<organism evidence="1 2">
    <name type="scientific">Taklimakanibacter albus</name>
    <dbReference type="NCBI Taxonomy" id="2800327"/>
    <lineage>
        <taxon>Bacteria</taxon>
        <taxon>Pseudomonadati</taxon>
        <taxon>Pseudomonadota</taxon>
        <taxon>Alphaproteobacteria</taxon>
        <taxon>Hyphomicrobiales</taxon>
        <taxon>Aestuariivirgaceae</taxon>
        <taxon>Taklimakanibacter</taxon>
    </lineage>
</organism>
<protein>
    <submittedName>
        <fullName evidence="1">Uncharacterized protein</fullName>
    </submittedName>
</protein>
<accession>A0ACC5R4I4</accession>
<dbReference type="Proteomes" id="UP000616151">
    <property type="component" value="Unassembled WGS sequence"/>
</dbReference>
<dbReference type="EMBL" id="JAENHL010000007">
    <property type="protein sequence ID" value="MBK1867520.1"/>
    <property type="molecule type" value="Genomic_DNA"/>
</dbReference>
<proteinExistence type="predicted"/>
<sequence>MMDRPPAELAALVATTLDRPLSADVRAMADHVLSRHKTAAAILAYGSCLRGVGTDESLIDLYVLFASDADVSANPVSRIGARLVPPNVYYAETVHDGRTLRCKYAATTLPLFARHMRTDTKNPYFWARFAQPAALAYVSNDESRARVVAAVSQAVITMYRAALASAPQGSAAADTWRRGFEETYRTELRPESGSRAGELVAANAAFYEKAAMLIGEPSVPPVSWRLRRWQGKALSVARLVKAAFTFEGGASYAAWKIERHSGNKIELSPWQRRHPVLAGFMLLPRLLWRGAVK</sequence>
<gene>
    <name evidence="1" type="ORF">JHL16_14275</name>
</gene>